<keyword evidence="5 14" id="KW-0436">Ligase</keyword>
<evidence type="ECO:0000256" key="11">
    <source>
        <dbReference type="ARBA" id="ARBA00022917"/>
    </source>
</evidence>
<feature type="binding site" evidence="14">
    <location>
        <position position="369"/>
    </location>
    <ligand>
        <name>Zn(2+)</name>
        <dbReference type="ChEBI" id="CHEBI:29105"/>
        <note>catalytic</note>
    </ligand>
</feature>
<evidence type="ECO:0000256" key="4">
    <source>
        <dbReference type="ARBA" id="ARBA00022555"/>
    </source>
</evidence>
<dbReference type="PANTHER" id="PTHR11451:SF44">
    <property type="entry name" value="THREONINE--TRNA LIGASE, CHLOROPLASTIC_MITOCHONDRIAL 2"/>
    <property type="match status" value="1"/>
</dbReference>
<dbReference type="InterPro" id="IPR002320">
    <property type="entry name" value="Thr-tRNA-ligase_IIa"/>
</dbReference>
<feature type="binding site" evidence="14">
    <location>
        <position position="547"/>
    </location>
    <ligand>
        <name>Zn(2+)</name>
        <dbReference type="ChEBI" id="CHEBI:29105"/>
        <note>catalytic</note>
    </ligand>
</feature>
<dbReference type="PANTHER" id="PTHR11451">
    <property type="entry name" value="THREONINE-TRNA LIGASE"/>
    <property type="match status" value="1"/>
</dbReference>
<evidence type="ECO:0000256" key="8">
    <source>
        <dbReference type="ARBA" id="ARBA00022833"/>
    </source>
</evidence>
<dbReference type="Proteomes" id="UP000309133">
    <property type="component" value="Unassembled WGS sequence"/>
</dbReference>
<dbReference type="AlphaFoldDB" id="A0A4S4FRM3"/>
<dbReference type="GO" id="GO:0000049">
    <property type="term" value="F:tRNA binding"/>
    <property type="evidence" value="ECO:0007669"/>
    <property type="project" value="UniProtKB-KW"/>
</dbReference>
<dbReference type="CDD" id="cd00771">
    <property type="entry name" value="ThrRS_core"/>
    <property type="match status" value="1"/>
</dbReference>
<dbReference type="Gene3D" id="3.30.930.10">
    <property type="entry name" value="Bira Bifunctional Protein, Domain 2"/>
    <property type="match status" value="1"/>
</dbReference>
<comment type="caution">
    <text evidence="14">Lacks conserved residue(s) required for the propagation of feature annotation.</text>
</comment>
<evidence type="ECO:0000256" key="2">
    <source>
        <dbReference type="ARBA" id="ARBA00008226"/>
    </source>
</evidence>
<dbReference type="PROSITE" id="PS51880">
    <property type="entry name" value="TGS"/>
    <property type="match status" value="1"/>
</dbReference>
<evidence type="ECO:0000313" key="18">
    <source>
        <dbReference type="Proteomes" id="UP000309133"/>
    </source>
</evidence>
<dbReference type="FunFam" id="3.30.54.20:FF:000003">
    <property type="entry name" value="Threonine--tRNA ligase"/>
    <property type="match status" value="1"/>
</dbReference>
<dbReference type="GO" id="GO:0005737">
    <property type="term" value="C:cytoplasm"/>
    <property type="evidence" value="ECO:0007669"/>
    <property type="project" value="UniProtKB-SubCell"/>
</dbReference>
<dbReference type="Pfam" id="PF00587">
    <property type="entry name" value="tRNA-synt_2b"/>
    <property type="match status" value="1"/>
</dbReference>
<evidence type="ECO:0000256" key="6">
    <source>
        <dbReference type="ARBA" id="ARBA00022723"/>
    </source>
</evidence>
<dbReference type="CDD" id="cd00860">
    <property type="entry name" value="ThrRS_anticodon"/>
    <property type="match status" value="1"/>
</dbReference>
<dbReference type="PRINTS" id="PR01047">
    <property type="entry name" value="TRNASYNTHTHR"/>
</dbReference>
<organism evidence="17 18">
    <name type="scientific">Naasia lichenicola</name>
    <dbReference type="NCBI Taxonomy" id="2565933"/>
    <lineage>
        <taxon>Bacteria</taxon>
        <taxon>Bacillati</taxon>
        <taxon>Actinomycetota</taxon>
        <taxon>Actinomycetes</taxon>
        <taxon>Micrococcales</taxon>
        <taxon>Microbacteriaceae</taxon>
        <taxon>Naasia</taxon>
    </lineage>
</organism>
<dbReference type="InterPro" id="IPR033728">
    <property type="entry name" value="ThrRS_core"/>
</dbReference>
<dbReference type="Pfam" id="PF03129">
    <property type="entry name" value="HGTP_anticodon"/>
    <property type="match status" value="1"/>
</dbReference>
<keyword evidence="9 14" id="KW-0067">ATP-binding</keyword>
<evidence type="ECO:0000256" key="7">
    <source>
        <dbReference type="ARBA" id="ARBA00022741"/>
    </source>
</evidence>
<dbReference type="InterPro" id="IPR018163">
    <property type="entry name" value="Thr/Ala-tRNA-synth_IIc_edit"/>
</dbReference>
<dbReference type="GO" id="GO:0046872">
    <property type="term" value="F:metal ion binding"/>
    <property type="evidence" value="ECO:0007669"/>
    <property type="project" value="UniProtKB-KW"/>
</dbReference>
<evidence type="ECO:0000256" key="3">
    <source>
        <dbReference type="ARBA" id="ARBA00022490"/>
    </source>
</evidence>
<keyword evidence="10 14" id="KW-0694">RNA-binding</keyword>
<dbReference type="EC" id="6.1.1.3" evidence="14"/>
<feature type="binding site" evidence="14">
    <location>
        <position position="420"/>
    </location>
    <ligand>
        <name>Zn(2+)</name>
        <dbReference type="ChEBI" id="CHEBI:29105"/>
        <note>catalytic</note>
    </ligand>
</feature>
<keyword evidence="12 14" id="KW-0030">Aminoacyl-tRNA synthetase</keyword>
<comment type="cofactor">
    <cofactor evidence="14">
        <name>Zn(2+)</name>
        <dbReference type="ChEBI" id="CHEBI:29105"/>
    </cofactor>
    <text evidence="14">Binds 1 zinc ion per subunit.</text>
</comment>
<dbReference type="InterPro" id="IPR006195">
    <property type="entry name" value="aa-tRNA-synth_II"/>
</dbReference>
<keyword evidence="7 14" id="KW-0547">Nucleotide-binding</keyword>
<dbReference type="GO" id="GO:0004829">
    <property type="term" value="F:threonine-tRNA ligase activity"/>
    <property type="evidence" value="ECO:0007669"/>
    <property type="project" value="UniProtKB-UniRule"/>
</dbReference>
<feature type="domain" description="TGS" evidence="16">
    <location>
        <begin position="1"/>
        <end position="64"/>
    </location>
</feature>
<dbReference type="HAMAP" id="MF_00184">
    <property type="entry name" value="Thr_tRNA_synth"/>
    <property type="match status" value="1"/>
</dbReference>
<comment type="caution">
    <text evidence="17">The sequence shown here is derived from an EMBL/GenBank/DDBJ whole genome shotgun (WGS) entry which is preliminary data.</text>
</comment>
<dbReference type="GO" id="GO:0006435">
    <property type="term" value="P:threonyl-tRNA aminoacylation"/>
    <property type="evidence" value="ECO:0007669"/>
    <property type="project" value="UniProtKB-UniRule"/>
</dbReference>
<keyword evidence="8 14" id="KW-0862">Zinc</keyword>
<dbReference type="EMBL" id="SSSM01000001">
    <property type="protein sequence ID" value="THG33024.1"/>
    <property type="molecule type" value="Genomic_DNA"/>
</dbReference>
<comment type="subunit">
    <text evidence="14">Homodimer.</text>
</comment>
<dbReference type="Gene3D" id="3.30.980.10">
    <property type="entry name" value="Threonyl-trna Synthetase, Chain A, domain 2"/>
    <property type="match status" value="1"/>
</dbReference>
<proteinExistence type="inferred from homology"/>
<dbReference type="Pfam" id="PF07973">
    <property type="entry name" value="tRNA_SAD"/>
    <property type="match status" value="1"/>
</dbReference>
<dbReference type="SMART" id="SM00863">
    <property type="entry name" value="tRNA_SAD"/>
    <property type="match status" value="1"/>
</dbReference>
<dbReference type="PROSITE" id="PS50862">
    <property type="entry name" value="AA_TRNA_LIGASE_II"/>
    <property type="match status" value="1"/>
</dbReference>
<dbReference type="InterPro" id="IPR004154">
    <property type="entry name" value="Anticodon-bd"/>
</dbReference>
<dbReference type="NCBIfam" id="TIGR00418">
    <property type="entry name" value="thrS"/>
    <property type="match status" value="1"/>
</dbReference>
<comment type="subcellular location">
    <subcellularLocation>
        <location evidence="1 14">Cytoplasm</location>
    </subcellularLocation>
</comment>
<evidence type="ECO:0000256" key="13">
    <source>
        <dbReference type="ARBA" id="ARBA00049515"/>
    </source>
</evidence>
<accession>A0A4S4FRM3</accession>
<dbReference type="OrthoDB" id="9802304at2"/>
<dbReference type="Gene3D" id="3.40.50.800">
    <property type="entry name" value="Anticodon-binding domain"/>
    <property type="match status" value="1"/>
</dbReference>
<dbReference type="InterPro" id="IPR012947">
    <property type="entry name" value="tRNA_SAD"/>
</dbReference>
<dbReference type="InterPro" id="IPR036621">
    <property type="entry name" value="Anticodon-bd_dom_sf"/>
</dbReference>
<dbReference type="FunFam" id="3.30.930.10:FF:000019">
    <property type="entry name" value="Threonine--tRNA ligase"/>
    <property type="match status" value="1"/>
</dbReference>
<evidence type="ECO:0000256" key="14">
    <source>
        <dbReference type="HAMAP-Rule" id="MF_00184"/>
    </source>
</evidence>
<keyword evidence="4 14" id="KW-0820">tRNA-binding</keyword>
<evidence type="ECO:0000256" key="1">
    <source>
        <dbReference type="ARBA" id="ARBA00004496"/>
    </source>
</evidence>
<evidence type="ECO:0000259" key="16">
    <source>
        <dbReference type="PROSITE" id="PS51880"/>
    </source>
</evidence>
<dbReference type="GO" id="GO:0005524">
    <property type="term" value="F:ATP binding"/>
    <property type="evidence" value="ECO:0007669"/>
    <property type="project" value="UniProtKB-UniRule"/>
</dbReference>
<dbReference type="InterPro" id="IPR047246">
    <property type="entry name" value="ThrRS_anticodon"/>
</dbReference>
<gene>
    <name evidence="14" type="primary">thrS</name>
    <name evidence="17" type="ORF">E6C64_01270</name>
</gene>
<dbReference type="Gene3D" id="3.30.54.20">
    <property type="match status" value="1"/>
</dbReference>
<reference evidence="17 18" key="1">
    <citation type="submission" date="2019-04" db="EMBL/GenBank/DDBJ databases">
        <authorList>
            <person name="Jiang L."/>
        </authorList>
    </citation>
    <scope>NUCLEOTIDE SEQUENCE [LARGE SCALE GENOMIC DNA]</scope>
    <source>
        <strain evidence="17 18">YIM 131853</strain>
    </source>
</reference>
<keyword evidence="3 14" id="KW-0963">Cytoplasm</keyword>
<keyword evidence="18" id="KW-1185">Reference proteome</keyword>
<evidence type="ECO:0000256" key="12">
    <source>
        <dbReference type="ARBA" id="ARBA00023146"/>
    </source>
</evidence>
<evidence type="ECO:0000256" key="9">
    <source>
        <dbReference type="ARBA" id="ARBA00022840"/>
    </source>
</evidence>
<evidence type="ECO:0000313" key="17">
    <source>
        <dbReference type="EMBL" id="THG33024.1"/>
    </source>
</evidence>
<dbReference type="InterPro" id="IPR002314">
    <property type="entry name" value="aa-tRNA-synt_IIb"/>
</dbReference>
<keyword evidence="6 14" id="KW-0479">Metal-binding</keyword>
<evidence type="ECO:0000259" key="15">
    <source>
        <dbReference type="PROSITE" id="PS50862"/>
    </source>
</evidence>
<keyword evidence="11 14" id="KW-0648">Protein biosynthesis</keyword>
<dbReference type="SUPFAM" id="SSF55186">
    <property type="entry name" value="ThrRS/AlaRS common domain"/>
    <property type="match status" value="1"/>
</dbReference>
<evidence type="ECO:0000256" key="10">
    <source>
        <dbReference type="ARBA" id="ARBA00022884"/>
    </source>
</evidence>
<dbReference type="InterPro" id="IPR045864">
    <property type="entry name" value="aa-tRNA-synth_II/BPL/LPL"/>
</dbReference>
<feature type="domain" description="Aminoacyl-transfer RNA synthetases class-II family profile" evidence="15">
    <location>
        <begin position="295"/>
        <end position="570"/>
    </location>
</feature>
<comment type="catalytic activity">
    <reaction evidence="13 14">
        <text>tRNA(Thr) + L-threonine + ATP = L-threonyl-tRNA(Thr) + AMP + diphosphate + H(+)</text>
        <dbReference type="Rhea" id="RHEA:24624"/>
        <dbReference type="Rhea" id="RHEA-COMP:9670"/>
        <dbReference type="Rhea" id="RHEA-COMP:9704"/>
        <dbReference type="ChEBI" id="CHEBI:15378"/>
        <dbReference type="ChEBI" id="CHEBI:30616"/>
        <dbReference type="ChEBI" id="CHEBI:33019"/>
        <dbReference type="ChEBI" id="CHEBI:57926"/>
        <dbReference type="ChEBI" id="CHEBI:78442"/>
        <dbReference type="ChEBI" id="CHEBI:78534"/>
        <dbReference type="ChEBI" id="CHEBI:456215"/>
        <dbReference type="EC" id="6.1.1.3"/>
    </reaction>
</comment>
<dbReference type="InterPro" id="IPR004095">
    <property type="entry name" value="TGS"/>
</dbReference>
<comment type="similarity">
    <text evidence="2 14">Belongs to the class-II aminoacyl-tRNA synthetase family.</text>
</comment>
<dbReference type="SUPFAM" id="SSF55681">
    <property type="entry name" value="Class II aaRS and biotin synthetases"/>
    <property type="match status" value="1"/>
</dbReference>
<protein>
    <recommendedName>
        <fullName evidence="14">Threonine--tRNA ligase</fullName>
        <ecNumber evidence="14">6.1.1.3</ecNumber>
    </recommendedName>
    <alternativeName>
        <fullName evidence="14">Threonyl-tRNA synthetase</fullName>
        <shortName evidence="14">ThrRS</shortName>
    </alternativeName>
</protein>
<sequence length="681" mass="75967">MTDTVSSPAPSELPAGSAAVTVTETSTGFQLFPDDRSVVAMRVDGQLLDLARELQPGTVVEPVTLESPDGLYILRHSTAHVLAQAVQSINPEAKLGIGPPVTDGFYFDFDVEQPFTPEDLTAFGKAMERIQRSGQRFVRRVVTEEEARGLFAAEPYKLELIGLKGPAVEGSADGESVEVGGAELTVYENVDREGNVVWRDLCRGPHLPNTRPIGNGWALNRSAAAYWRGSEKNKQLQRIYGTAWASKDDLRAHQARIEEAQKRDHRRIGAELDLFSFPDEIGSGLAVFHPKGGIIRREMENYSRKRHEEEGYDFVYSPHITKSTLFEVSGHLDWYADGMFPPMQLDELRDADGQVTRQGVDYYLKPMNCPFHILIYRSGARSYRDLPLRMFEFGTVYRYEKSGVVHGLTRVRGMTQDDAHIFTTQDRMKEELTRTLNFVLGLLKDYGLTDFYLELSTKDPEKYVGDDDVWETATNTLAEVAAESGLELVADPGGAAFYGPKISVQARDAIGRTWQMSTVQLDFNLPERFGLDYTSSDGSRQRPVMIHRALFGSIERFFAVLTEHYAGAFPVWLAPVQVVGIPIVDDYAPYLAEVLDGLRASGVRVELDDSAERMQKKIRTHTKLKVPFLLIAGEEDRAAGAVSFRFRDGTQRNGVPVAEAAEIIRSSIADRRQVLTAEDVA</sequence>
<dbReference type="FunFam" id="3.40.50.800:FF:000001">
    <property type="entry name" value="Threonine--tRNA ligase"/>
    <property type="match status" value="1"/>
</dbReference>
<name>A0A4S4FRM3_9MICO</name>
<dbReference type="SUPFAM" id="SSF52954">
    <property type="entry name" value="Class II aaRS ABD-related"/>
    <property type="match status" value="1"/>
</dbReference>
<evidence type="ECO:0000256" key="5">
    <source>
        <dbReference type="ARBA" id="ARBA00022598"/>
    </source>
</evidence>